<dbReference type="OrthoDB" id="2157546at2"/>
<gene>
    <name evidence="2" type="ORF">CBF32_01000</name>
    <name evidence="1" type="ORF">HED35_02765</name>
</gene>
<evidence type="ECO:0000313" key="2">
    <source>
        <dbReference type="EMBL" id="RSU05605.1"/>
    </source>
</evidence>
<dbReference type="EMBL" id="JAAVMB010000002">
    <property type="protein sequence ID" value="NKC67003.1"/>
    <property type="molecule type" value="Genomic_DNA"/>
</dbReference>
<keyword evidence="3" id="KW-1185">Reference proteome</keyword>
<reference evidence="1 4" key="2">
    <citation type="submission" date="2020-03" db="EMBL/GenBank/DDBJ databases">
        <title>Bacterial samples isolated from urine from healthy bovine heifers (Gyr breed).</title>
        <authorList>
            <person name="Giannattasio-Ferraz S."/>
            <person name="Maskeri L."/>
            <person name="Penido A."/>
            <person name="Barbosa-Stancioli E.F."/>
            <person name="Putonti C."/>
        </authorList>
    </citation>
    <scope>NUCLEOTIDE SEQUENCE [LARGE SCALE GENOMIC DNA]</scope>
    <source>
        <strain evidence="1 4">UFMG-H7</strain>
    </source>
</reference>
<organism evidence="2 3">
    <name type="scientific">Vagococcus fluvialis</name>
    <dbReference type="NCBI Taxonomy" id="2738"/>
    <lineage>
        <taxon>Bacteria</taxon>
        <taxon>Bacillati</taxon>
        <taxon>Bacillota</taxon>
        <taxon>Bacilli</taxon>
        <taxon>Lactobacillales</taxon>
        <taxon>Enterococcaceae</taxon>
        <taxon>Vagococcus</taxon>
    </lineage>
</organism>
<name>A0A369B120_9ENTE</name>
<reference evidence="2 3" key="1">
    <citation type="submission" date="2017-05" db="EMBL/GenBank/DDBJ databases">
        <title>Vagococcus spp. assemblies.</title>
        <authorList>
            <person name="Gulvik C.A."/>
        </authorList>
    </citation>
    <scope>NUCLEOTIDE SEQUENCE [LARGE SCALE GENOMIC DNA]</scope>
    <source>
        <strain evidence="2 3">NCFB 2497</strain>
    </source>
</reference>
<sequence length="103" mass="11398">MKTSTKIGIGFSIATIAGVYAAVTFSEKIIEKFEHEATRYKTKKIVNEKFGGNDKLLDVVEDLSDSELEAIGQVVTEIKDGRKKINNLGEKIKSSTESFLENL</sequence>
<proteinExistence type="predicted"/>
<protein>
    <submittedName>
        <fullName evidence="2">Uncharacterized protein</fullName>
    </submittedName>
</protein>
<comment type="caution">
    <text evidence="2">The sequence shown here is derived from an EMBL/GenBank/DDBJ whole genome shotgun (WGS) entry which is preliminary data.</text>
</comment>
<dbReference type="GeneID" id="63145511"/>
<evidence type="ECO:0000313" key="1">
    <source>
        <dbReference type="EMBL" id="NKC67003.1"/>
    </source>
</evidence>
<evidence type="ECO:0000313" key="3">
    <source>
        <dbReference type="Proteomes" id="UP000288197"/>
    </source>
</evidence>
<dbReference type="RefSeq" id="WP_114288791.1">
    <property type="nucleotide sequence ID" value="NZ_CP081461.1"/>
</dbReference>
<dbReference type="Proteomes" id="UP000288197">
    <property type="component" value="Unassembled WGS sequence"/>
</dbReference>
<evidence type="ECO:0000313" key="4">
    <source>
        <dbReference type="Proteomes" id="UP000521358"/>
    </source>
</evidence>
<dbReference type="AlphaFoldDB" id="A0A369B120"/>
<accession>A0A369B120</accession>
<dbReference type="EMBL" id="NGJX01000001">
    <property type="protein sequence ID" value="RSU05605.1"/>
    <property type="molecule type" value="Genomic_DNA"/>
</dbReference>
<dbReference type="Proteomes" id="UP000521358">
    <property type="component" value="Unassembled WGS sequence"/>
</dbReference>